<reference evidence="2" key="1">
    <citation type="submission" date="2019-12" db="UniProtKB">
        <authorList>
            <consortium name="WormBaseParasite"/>
        </authorList>
    </citation>
    <scope>IDENTIFICATION</scope>
</reference>
<dbReference type="PROSITE" id="PS50096">
    <property type="entry name" value="IQ"/>
    <property type="match status" value="1"/>
</dbReference>
<protein>
    <submittedName>
        <fullName evidence="2">Uncharacterized protein</fullName>
    </submittedName>
</protein>
<dbReference type="Proteomes" id="UP000046395">
    <property type="component" value="Unassembled WGS sequence"/>
</dbReference>
<dbReference type="AlphaFoldDB" id="A0A5S6QG66"/>
<organism evidence="1 2">
    <name type="scientific">Trichuris muris</name>
    <name type="common">Mouse whipworm</name>
    <dbReference type="NCBI Taxonomy" id="70415"/>
    <lineage>
        <taxon>Eukaryota</taxon>
        <taxon>Metazoa</taxon>
        <taxon>Ecdysozoa</taxon>
        <taxon>Nematoda</taxon>
        <taxon>Enoplea</taxon>
        <taxon>Dorylaimia</taxon>
        <taxon>Trichinellida</taxon>
        <taxon>Trichuridae</taxon>
        <taxon>Trichuris</taxon>
    </lineage>
</organism>
<sequence length="209" mass="24271">MVDSKPTQCHHAIFGNVNNTWQEKAQEKSFLRAVITMQAIVRSFLTRKHLCSDSRAEFFDVFPAYPHFAKPLPLPDALSVFPVVRRVILFRLHEQDGELFTCLCQYLLVSYEAKELKKNFCVLAASTCTVLSWLWVMKKVLCHCVVCLEKLRVSTAYVNSWAVLKVNGISNEMTYSYYLSPVSCFWPDCFISYVAKYQMQNVCMHHYRL</sequence>
<dbReference type="STRING" id="70415.A0A5S6QG66"/>
<dbReference type="InterPro" id="IPR000048">
    <property type="entry name" value="IQ_motif_EF-hand-BS"/>
</dbReference>
<name>A0A5S6QG66_TRIMR</name>
<dbReference type="Pfam" id="PF00612">
    <property type="entry name" value="IQ"/>
    <property type="match status" value="1"/>
</dbReference>
<keyword evidence="1" id="KW-1185">Reference proteome</keyword>
<proteinExistence type="predicted"/>
<accession>A0A5S6QG66</accession>
<evidence type="ECO:0000313" key="1">
    <source>
        <dbReference type="Proteomes" id="UP000046395"/>
    </source>
</evidence>
<evidence type="ECO:0000313" key="2">
    <source>
        <dbReference type="WBParaSite" id="TMUE_2000006120.1"/>
    </source>
</evidence>
<dbReference type="WBParaSite" id="TMUE_2000006120.1">
    <property type="protein sequence ID" value="TMUE_2000006120.1"/>
    <property type="gene ID" value="WBGene00302595"/>
</dbReference>